<evidence type="ECO:0000313" key="2">
    <source>
        <dbReference type="Proteomes" id="UP001054837"/>
    </source>
</evidence>
<protein>
    <submittedName>
        <fullName evidence="1">Uncharacterized protein</fullName>
    </submittedName>
</protein>
<dbReference type="EMBL" id="BPLQ01004987">
    <property type="protein sequence ID" value="GIY12069.1"/>
    <property type="molecule type" value="Genomic_DNA"/>
</dbReference>
<gene>
    <name evidence="1" type="ORF">CDAR_449841</name>
</gene>
<proteinExistence type="predicted"/>
<organism evidence="1 2">
    <name type="scientific">Caerostris darwini</name>
    <dbReference type="NCBI Taxonomy" id="1538125"/>
    <lineage>
        <taxon>Eukaryota</taxon>
        <taxon>Metazoa</taxon>
        <taxon>Ecdysozoa</taxon>
        <taxon>Arthropoda</taxon>
        <taxon>Chelicerata</taxon>
        <taxon>Arachnida</taxon>
        <taxon>Araneae</taxon>
        <taxon>Araneomorphae</taxon>
        <taxon>Entelegynae</taxon>
        <taxon>Araneoidea</taxon>
        <taxon>Araneidae</taxon>
        <taxon>Caerostris</taxon>
    </lineage>
</organism>
<dbReference type="Proteomes" id="UP001054837">
    <property type="component" value="Unassembled WGS sequence"/>
</dbReference>
<accession>A0AAV4QUV9</accession>
<evidence type="ECO:0000313" key="1">
    <source>
        <dbReference type="EMBL" id="GIY12069.1"/>
    </source>
</evidence>
<name>A0AAV4QUV9_9ARAC</name>
<reference evidence="1 2" key="1">
    <citation type="submission" date="2021-06" db="EMBL/GenBank/DDBJ databases">
        <title>Caerostris darwini draft genome.</title>
        <authorList>
            <person name="Kono N."/>
            <person name="Arakawa K."/>
        </authorList>
    </citation>
    <scope>NUCLEOTIDE SEQUENCE [LARGE SCALE GENOMIC DNA]</scope>
</reference>
<dbReference type="AlphaFoldDB" id="A0AAV4QUV9"/>
<sequence length="80" mass="9071">MFTIVCVRPLHKRKNDVKDAGTLKKEHKNCYFQPNKFFFRTGHPVQVSVMASTYNNSKLTGCFITQLAIASTLVRASGFM</sequence>
<comment type="caution">
    <text evidence="1">The sequence shown here is derived from an EMBL/GenBank/DDBJ whole genome shotgun (WGS) entry which is preliminary data.</text>
</comment>
<keyword evidence="2" id="KW-1185">Reference proteome</keyword>